<evidence type="ECO:0000313" key="2">
    <source>
        <dbReference type="Proteomes" id="UP000192611"/>
    </source>
</evidence>
<reference evidence="2" key="1">
    <citation type="submission" date="2017-03" db="EMBL/GenBank/DDBJ databases">
        <title>Novel pathways for hydrocarbon cycling and metabolic interdependencies in hydrothermal sediment communities.</title>
        <authorList>
            <person name="Dombrowski N."/>
            <person name="Seitz K."/>
            <person name="Teske A."/>
            <person name="Baker B."/>
        </authorList>
    </citation>
    <scope>NUCLEOTIDE SEQUENCE [LARGE SCALE GENOMIC DNA]</scope>
</reference>
<dbReference type="EMBL" id="NATQ01000074">
    <property type="protein sequence ID" value="OQX90293.1"/>
    <property type="molecule type" value="Genomic_DNA"/>
</dbReference>
<proteinExistence type="predicted"/>
<organism evidence="1 2">
    <name type="scientific">Candidatus Coatesbacteria bacterium 4484_99</name>
    <dbReference type="NCBI Taxonomy" id="1970774"/>
    <lineage>
        <taxon>Bacteria</taxon>
        <taxon>Candidatus Coatesiibacteriota</taxon>
    </lineage>
</organism>
<protein>
    <submittedName>
        <fullName evidence="1">Uncharacterized protein</fullName>
    </submittedName>
</protein>
<dbReference type="Proteomes" id="UP000192611">
    <property type="component" value="Unassembled WGS sequence"/>
</dbReference>
<gene>
    <name evidence="1" type="ORF">B6D57_03865</name>
</gene>
<name>A0A1W9S0H8_9BACT</name>
<dbReference type="AlphaFoldDB" id="A0A1W9S0H8"/>
<sequence>MSLSYDLEFALGRTKVITADPEGISRSLAMPQEENDEVSMTVSIKYIDEKTAVLTFDNFTQIYILDGTPISPPDPISSIYSQPIMVHLIDDGSVSTIDNVEQVAREFNPISTNLLCAMLFPPVNAEMDKSRVTVNYTFPLSVSGKTTIEEKMLIEYLLVGESEYMGITCEVINVSIKAEELTSIKVPIGGTIGQAFGEGSGMLMYAEGVGVVWAELEMSYNRTKSITLRGVTYKPLTEKVAISASVSMVGE</sequence>
<accession>A0A1W9S0H8</accession>
<evidence type="ECO:0000313" key="1">
    <source>
        <dbReference type="EMBL" id="OQX90293.1"/>
    </source>
</evidence>
<comment type="caution">
    <text evidence="1">The sequence shown here is derived from an EMBL/GenBank/DDBJ whole genome shotgun (WGS) entry which is preliminary data.</text>
</comment>